<proteinExistence type="predicted"/>
<comment type="caution">
    <text evidence="3">The sequence shown here is derived from an EMBL/GenBank/DDBJ whole genome shotgun (WGS) entry which is preliminary data.</text>
</comment>
<feature type="domain" description="LytR/CpsA/Psr regulator C-terminal" evidence="2">
    <location>
        <begin position="84"/>
        <end position="174"/>
    </location>
</feature>
<evidence type="ECO:0000256" key="1">
    <source>
        <dbReference type="SAM" id="Phobius"/>
    </source>
</evidence>
<dbReference type="RefSeq" id="WP_378266923.1">
    <property type="nucleotide sequence ID" value="NZ_JBHUKR010000009.1"/>
</dbReference>
<evidence type="ECO:0000259" key="2">
    <source>
        <dbReference type="Pfam" id="PF13399"/>
    </source>
</evidence>
<organism evidence="3 4">
    <name type="scientific">Amycolatopsis pigmentata</name>
    <dbReference type="NCBI Taxonomy" id="450801"/>
    <lineage>
        <taxon>Bacteria</taxon>
        <taxon>Bacillati</taxon>
        <taxon>Actinomycetota</taxon>
        <taxon>Actinomycetes</taxon>
        <taxon>Pseudonocardiales</taxon>
        <taxon>Pseudonocardiaceae</taxon>
        <taxon>Amycolatopsis</taxon>
    </lineage>
</organism>
<evidence type="ECO:0000313" key="4">
    <source>
        <dbReference type="Proteomes" id="UP001597417"/>
    </source>
</evidence>
<dbReference type="InterPro" id="IPR027381">
    <property type="entry name" value="LytR/CpsA/Psr_C"/>
</dbReference>
<dbReference type="EMBL" id="JBHUKR010000009">
    <property type="protein sequence ID" value="MFD2418929.1"/>
    <property type="molecule type" value="Genomic_DNA"/>
</dbReference>
<keyword evidence="4" id="KW-1185">Reference proteome</keyword>
<dbReference type="Pfam" id="PF13399">
    <property type="entry name" value="LytR_C"/>
    <property type="match status" value="1"/>
</dbReference>
<sequence length="222" mass="23746">MASEIRFGNRKSRGYRRRKPLPALIVIGLLGLMAMVIWIRAIVTKSDIDEVIRCTPAATPPAGTTFTPLGHAALDDAAPIAPDQVAVKVLNAGRIRGQALITTESLRQFGFSQVGQPDSDPAYPENDAKCWGQIRFGESGTSAARTLSLMVPCAELVKDNRPDASVDFAIGNRFADLTPTQQAREVLRQLTATSHPGGDDSSAVNSPVIDHDLLAAARDVTC</sequence>
<keyword evidence="1" id="KW-0472">Membrane</keyword>
<feature type="transmembrane region" description="Helical" evidence="1">
    <location>
        <begin position="21"/>
        <end position="43"/>
    </location>
</feature>
<dbReference type="Proteomes" id="UP001597417">
    <property type="component" value="Unassembled WGS sequence"/>
</dbReference>
<gene>
    <name evidence="3" type="primary">cei</name>
    <name evidence="3" type="ORF">ACFSXZ_21600</name>
</gene>
<keyword evidence="1" id="KW-1133">Transmembrane helix</keyword>
<dbReference type="NCBIfam" id="NF035953">
    <property type="entry name" value="integrity_Cei"/>
    <property type="match status" value="1"/>
</dbReference>
<protein>
    <submittedName>
        <fullName evidence="3">Envelope integrity protein Cei</fullName>
    </submittedName>
</protein>
<accession>A0ABW5FV63</accession>
<evidence type="ECO:0000313" key="3">
    <source>
        <dbReference type="EMBL" id="MFD2418929.1"/>
    </source>
</evidence>
<reference evidence="4" key="1">
    <citation type="journal article" date="2019" name="Int. J. Syst. Evol. Microbiol.">
        <title>The Global Catalogue of Microorganisms (GCM) 10K type strain sequencing project: providing services to taxonomists for standard genome sequencing and annotation.</title>
        <authorList>
            <consortium name="The Broad Institute Genomics Platform"/>
            <consortium name="The Broad Institute Genome Sequencing Center for Infectious Disease"/>
            <person name="Wu L."/>
            <person name="Ma J."/>
        </authorList>
    </citation>
    <scope>NUCLEOTIDE SEQUENCE [LARGE SCALE GENOMIC DNA]</scope>
    <source>
        <strain evidence="4">CGMCC 4.7645</strain>
    </source>
</reference>
<name>A0ABW5FV63_9PSEU</name>
<keyword evidence="1" id="KW-0812">Transmembrane</keyword>